<name>A0A8J7SC50_9RHOB</name>
<gene>
    <name evidence="2" type="ORF">H0I76_04905</name>
</gene>
<proteinExistence type="predicted"/>
<evidence type="ECO:0000313" key="2">
    <source>
        <dbReference type="EMBL" id="MBK0398518.1"/>
    </source>
</evidence>
<keyword evidence="1" id="KW-0472">Membrane</keyword>
<organism evidence="2 3">
    <name type="scientific">Thermohalobaculum xanthum</name>
    <dbReference type="NCBI Taxonomy" id="2753746"/>
    <lineage>
        <taxon>Bacteria</taxon>
        <taxon>Pseudomonadati</taxon>
        <taxon>Pseudomonadota</taxon>
        <taxon>Alphaproteobacteria</taxon>
        <taxon>Rhodobacterales</taxon>
        <taxon>Paracoccaceae</taxon>
        <taxon>Thermohalobaculum</taxon>
    </lineage>
</organism>
<comment type="caution">
    <text evidence="2">The sequence shown here is derived from an EMBL/GenBank/DDBJ whole genome shotgun (WGS) entry which is preliminary data.</text>
</comment>
<dbReference type="EMBL" id="JAEHHL010000001">
    <property type="protein sequence ID" value="MBK0398518.1"/>
    <property type="molecule type" value="Genomic_DNA"/>
</dbReference>
<keyword evidence="1" id="KW-0812">Transmembrane</keyword>
<keyword evidence="1" id="KW-1133">Transmembrane helix</keyword>
<dbReference type="AlphaFoldDB" id="A0A8J7SC50"/>
<evidence type="ECO:0000256" key="1">
    <source>
        <dbReference type="SAM" id="Phobius"/>
    </source>
</evidence>
<keyword evidence="3" id="KW-1185">Reference proteome</keyword>
<sequence>MARPDGRGLLLSAAIVFAVFAANVLAGALWGQPFFPDIAEMLTLFLACGLFVAGVLRREGAQLRENTDQGQSPGKGGETA</sequence>
<dbReference type="RefSeq" id="WP_200607681.1">
    <property type="nucleotide sequence ID" value="NZ_JAEHHL010000001.1"/>
</dbReference>
<protein>
    <submittedName>
        <fullName evidence="2">Uncharacterized protein</fullName>
    </submittedName>
</protein>
<feature type="transmembrane region" description="Helical" evidence="1">
    <location>
        <begin position="38"/>
        <end position="56"/>
    </location>
</feature>
<dbReference type="Proteomes" id="UP000655420">
    <property type="component" value="Unassembled WGS sequence"/>
</dbReference>
<accession>A0A8J7SC50</accession>
<evidence type="ECO:0000313" key="3">
    <source>
        <dbReference type="Proteomes" id="UP000655420"/>
    </source>
</evidence>
<reference evidence="2" key="1">
    <citation type="submission" date="2020-12" db="EMBL/GenBank/DDBJ databases">
        <title>Bacterial taxonomy.</title>
        <authorList>
            <person name="Pan X."/>
        </authorList>
    </citation>
    <scope>NUCLEOTIDE SEQUENCE</scope>
    <source>
        <strain evidence="2">M0105</strain>
    </source>
</reference>